<comment type="similarity">
    <text evidence="1">Belongs to the LysR transcriptional regulatory family.</text>
</comment>
<dbReference type="PRINTS" id="PR00039">
    <property type="entry name" value="HTHLYSR"/>
</dbReference>
<dbReference type="PANTHER" id="PTHR30346">
    <property type="entry name" value="TRANSCRIPTIONAL DUAL REGULATOR HCAR-RELATED"/>
    <property type="match status" value="1"/>
</dbReference>
<dbReference type="Gene3D" id="3.40.190.10">
    <property type="entry name" value="Periplasmic binding protein-like II"/>
    <property type="match status" value="2"/>
</dbReference>
<name>A0ABY7QUW9_9FIRM</name>
<dbReference type="InterPro" id="IPR036388">
    <property type="entry name" value="WH-like_DNA-bd_sf"/>
</dbReference>
<evidence type="ECO:0000256" key="2">
    <source>
        <dbReference type="ARBA" id="ARBA00023015"/>
    </source>
</evidence>
<organism evidence="6 7">
    <name type="scientific">Peptoniphilus equinus</name>
    <dbReference type="NCBI Taxonomy" id="3016343"/>
    <lineage>
        <taxon>Bacteria</taxon>
        <taxon>Bacillati</taxon>
        <taxon>Bacillota</taxon>
        <taxon>Tissierellia</taxon>
        <taxon>Tissierellales</taxon>
        <taxon>Peptoniphilaceae</taxon>
        <taxon>Peptoniphilus</taxon>
    </lineage>
</organism>
<evidence type="ECO:0000256" key="1">
    <source>
        <dbReference type="ARBA" id="ARBA00009437"/>
    </source>
</evidence>
<dbReference type="RefSeq" id="WP_271191224.1">
    <property type="nucleotide sequence ID" value="NZ_CP115667.1"/>
</dbReference>
<dbReference type="InterPro" id="IPR000847">
    <property type="entry name" value="LysR_HTH_N"/>
</dbReference>
<dbReference type="CDD" id="cd05466">
    <property type="entry name" value="PBP2_LTTR_substrate"/>
    <property type="match status" value="1"/>
</dbReference>
<keyword evidence="2" id="KW-0805">Transcription regulation</keyword>
<gene>
    <name evidence="6" type="ORF">O6R05_06740</name>
</gene>
<accession>A0ABY7QUW9</accession>
<dbReference type="EMBL" id="CP115667">
    <property type="protein sequence ID" value="WBW49693.1"/>
    <property type="molecule type" value="Genomic_DNA"/>
</dbReference>
<dbReference type="PROSITE" id="PS50931">
    <property type="entry name" value="HTH_LYSR"/>
    <property type="match status" value="1"/>
</dbReference>
<evidence type="ECO:0000313" key="7">
    <source>
        <dbReference type="Proteomes" id="UP001210339"/>
    </source>
</evidence>
<reference evidence="6 7" key="1">
    <citation type="submission" date="2023-01" db="EMBL/GenBank/DDBJ databases">
        <authorList>
            <person name="Lee S.H."/>
            <person name="Jung H.S."/>
            <person name="Yun J.U."/>
        </authorList>
    </citation>
    <scope>NUCLEOTIDE SEQUENCE [LARGE SCALE GENOMIC DNA]</scope>
    <source>
        <strain evidence="6 7">CBA3646</strain>
    </source>
</reference>
<dbReference type="Pfam" id="PF03466">
    <property type="entry name" value="LysR_substrate"/>
    <property type="match status" value="1"/>
</dbReference>
<keyword evidence="3" id="KW-0238">DNA-binding</keyword>
<evidence type="ECO:0000256" key="4">
    <source>
        <dbReference type="ARBA" id="ARBA00023163"/>
    </source>
</evidence>
<dbReference type="InterPro" id="IPR005119">
    <property type="entry name" value="LysR_subst-bd"/>
</dbReference>
<dbReference type="PANTHER" id="PTHR30346:SF0">
    <property type="entry name" value="HCA OPERON TRANSCRIPTIONAL ACTIVATOR HCAR"/>
    <property type="match status" value="1"/>
</dbReference>
<feature type="domain" description="HTH lysR-type" evidence="5">
    <location>
        <begin position="1"/>
        <end position="58"/>
    </location>
</feature>
<dbReference type="InterPro" id="IPR036390">
    <property type="entry name" value="WH_DNA-bd_sf"/>
</dbReference>
<evidence type="ECO:0000259" key="5">
    <source>
        <dbReference type="PROSITE" id="PS50931"/>
    </source>
</evidence>
<protein>
    <submittedName>
        <fullName evidence="6">LysR family transcriptional regulator</fullName>
    </submittedName>
</protein>
<dbReference type="SUPFAM" id="SSF46785">
    <property type="entry name" value="Winged helix' DNA-binding domain"/>
    <property type="match status" value="1"/>
</dbReference>
<keyword evidence="7" id="KW-1185">Reference proteome</keyword>
<keyword evidence="4" id="KW-0804">Transcription</keyword>
<sequence length="314" mass="36132">MTLQQLRYIIAVAHTGSIHTGAQQLFITQPTLSKSIMDLEKEMGITIFYRSNRGVALTDEGTKFLSYAKQVIEQADLLENQYKNDRSVKRIFSVASQHYAFVVNAFVDLVKLIDKDEYEFSLRELRTYEIIEDIRTRRSEIGILYLSHFNEDILKRTFESNGLRWEYLFSAKPHVFLSTHHPLALRSSLTLQDLKNYPRFTYDQGLNNSFYYAEELHAIEYAKKSIVVTDRATLFNLLVGLNGYTISSGIISKELNDDNITAVPLKSNEKMDMVYIYRADNPLSDIAKTYVDILTSSVKNYQPAPFDNTLGNNK</sequence>
<dbReference type="Gene3D" id="1.10.10.10">
    <property type="entry name" value="Winged helix-like DNA-binding domain superfamily/Winged helix DNA-binding domain"/>
    <property type="match status" value="1"/>
</dbReference>
<dbReference type="SUPFAM" id="SSF53850">
    <property type="entry name" value="Periplasmic binding protein-like II"/>
    <property type="match status" value="1"/>
</dbReference>
<evidence type="ECO:0000313" key="6">
    <source>
        <dbReference type="EMBL" id="WBW49693.1"/>
    </source>
</evidence>
<evidence type="ECO:0000256" key="3">
    <source>
        <dbReference type="ARBA" id="ARBA00023125"/>
    </source>
</evidence>
<proteinExistence type="inferred from homology"/>
<dbReference type="Pfam" id="PF00126">
    <property type="entry name" value="HTH_1"/>
    <property type="match status" value="1"/>
</dbReference>
<dbReference type="Proteomes" id="UP001210339">
    <property type="component" value="Chromosome"/>
</dbReference>